<name>A0A9N8DJV1_9STRA</name>
<dbReference type="NCBIfam" id="TIGR01326">
    <property type="entry name" value="OAH_OAS_sulfhy"/>
    <property type="match status" value="1"/>
</dbReference>
<dbReference type="PIRSF" id="PIRSF001434">
    <property type="entry name" value="CGS"/>
    <property type="match status" value="1"/>
</dbReference>
<dbReference type="GO" id="GO:0019346">
    <property type="term" value="P:transsulfuration"/>
    <property type="evidence" value="ECO:0007669"/>
    <property type="project" value="InterPro"/>
</dbReference>
<dbReference type="Gene3D" id="3.90.1150.10">
    <property type="entry name" value="Aspartate Aminotransferase, domain 1"/>
    <property type="match status" value="1"/>
</dbReference>
<dbReference type="InterPro" id="IPR015422">
    <property type="entry name" value="PyrdxlP-dep_Trfase_small"/>
</dbReference>
<comment type="similarity">
    <text evidence="2 6">Belongs to the trans-sulfuration enzymes family.</text>
</comment>
<organism evidence="7 8">
    <name type="scientific">Seminavis robusta</name>
    <dbReference type="NCBI Taxonomy" id="568900"/>
    <lineage>
        <taxon>Eukaryota</taxon>
        <taxon>Sar</taxon>
        <taxon>Stramenopiles</taxon>
        <taxon>Ochrophyta</taxon>
        <taxon>Bacillariophyta</taxon>
        <taxon>Bacillariophyceae</taxon>
        <taxon>Bacillariophycidae</taxon>
        <taxon>Naviculales</taxon>
        <taxon>Naviculaceae</taxon>
        <taxon>Seminavis</taxon>
    </lineage>
</organism>
<keyword evidence="8" id="KW-1185">Reference proteome</keyword>
<comment type="cofactor">
    <cofactor evidence="1 6">
        <name>pyridoxal 5'-phosphate</name>
        <dbReference type="ChEBI" id="CHEBI:597326"/>
    </cofactor>
</comment>
<proteinExistence type="inferred from homology"/>
<accession>A0A9N8DJV1</accession>
<feature type="modified residue" description="N6-(pyridoxal phosphate)lysine" evidence="5">
    <location>
        <position position="244"/>
    </location>
</feature>
<dbReference type="InterPro" id="IPR000277">
    <property type="entry name" value="Cys/Met-Metab_PyrdxlP-dep_enz"/>
</dbReference>
<dbReference type="AlphaFoldDB" id="A0A9N8DJV1"/>
<dbReference type="OrthoDB" id="3512640at2759"/>
<gene>
    <name evidence="7" type="ORF">SEMRO_98_G050580.1</name>
</gene>
<dbReference type="GO" id="GO:0071269">
    <property type="term" value="P:L-homocysteine biosynthetic process"/>
    <property type="evidence" value="ECO:0007669"/>
    <property type="project" value="TreeGrafter"/>
</dbReference>
<keyword evidence="3" id="KW-0808">Transferase</keyword>
<evidence type="ECO:0000256" key="6">
    <source>
        <dbReference type="RuleBase" id="RU362118"/>
    </source>
</evidence>
<reference evidence="7" key="1">
    <citation type="submission" date="2020-06" db="EMBL/GenBank/DDBJ databases">
        <authorList>
            <consortium name="Plant Systems Biology data submission"/>
        </authorList>
    </citation>
    <scope>NUCLEOTIDE SEQUENCE</scope>
    <source>
        <strain evidence="7">D6</strain>
    </source>
</reference>
<dbReference type="Pfam" id="PF01053">
    <property type="entry name" value="Cys_Met_Meta_PP"/>
    <property type="match status" value="1"/>
</dbReference>
<dbReference type="GO" id="GO:0030170">
    <property type="term" value="F:pyridoxal phosphate binding"/>
    <property type="evidence" value="ECO:0007669"/>
    <property type="project" value="InterPro"/>
</dbReference>
<dbReference type="InterPro" id="IPR015421">
    <property type="entry name" value="PyrdxlP-dep_Trfase_major"/>
</dbReference>
<dbReference type="InterPro" id="IPR015424">
    <property type="entry name" value="PyrdxlP-dep_Trfase"/>
</dbReference>
<sequence length="468" mass="50646">MMNRFAKSSSFLFSSPLSRSFSSTLKALTATKGFDTIALHGGYTPDTSASYGVGFGAPRGVPLHRTTPFVFQSSEHAAKLFALEELGNIYSRINNPTNHVLEARYAQLEGAHEMAGMAVASGTNAIFYGILTLAQNGDNIVSSSQLYGGTYTMFDTLLPKMGIEVRFVDGTDPSNFAKVADDKTRAFFTESCSNPSLDVFDLEAIANEAHGIGLPLMVDSTFSTPYLCRPLEFGADIVTNSCTKWISGHGAGLGGIIVDGGRFDWAAGKHPLFDEPDSSYGGLRWGHDLPEPLAPLAFKLRALTCNLRNLGGCISPDNAWIMLQGIETLSLRMDRHCENSLEVAEYLQQHPKVSWVRYPGLKDDPSNPLNEKYLKGKGGGIVIFGIKSDQPMDAGRKLIDGFELFSHVANVGDCKSLCIHPASTTHSQLDPEQQEAAGVRPDMVRLSIGIESIQDIIADLDQGLAKVD</sequence>
<protein>
    <submittedName>
        <fullName evidence="7">Homocysteine synthase</fullName>
    </submittedName>
</protein>
<dbReference type="InterPro" id="IPR006235">
    <property type="entry name" value="OAc-hSer/O-AcSer_sulfhydrylase"/>
</dbReference>
<dbReference type="GO" id="GO:0006535">
    <property type="term" value="P:cysteine biosynthetic process from serine"/>
    <property type="evidence" value="ECO:0007669"/>
    <property type="project" value="TreeGrafter"/>
</dbReference>
<dbReference type="GO" id="GO:0003961">
    <property type="term" value="F:O-acetylhomoserine aminocarboxypropyltransferase activity"/>
    <property type="evidence" value="ECO:0007669"/>
    <property type="project" value="TreeGrafter"/>
</dbReference>
<dbReference type="EMBL" id="CAICTM010000097">
    <property type="protein sequence ID" value="CAB9501049.1"/>
    <property type="molecule type" value="Genomic_DNA"/>
</dbReference>
<comment type="caution">
    <text evidence="7">The sequence shown here is derived from an EMBL/GenBank/DDBJ whole genome shotgun (WGS) entry which is preliminary data.</text>
</comment>
<dbReference type="Proteomes" id="UP001153069">
    <property type="component" value="Unassembled WGS sequence"/>
</dbReference>
<dbReference type="CDD" id="cd00614">
    <property type="entry name" value="CGS_like"/>
    <property type="match status" value="1"/>
</dbReference>
<evidence type="ECO:0000313" key="8">
    <source>
        <dbReference type="Proteomes" id="UP001153069"/>
    </source>
</evidence>
<dbReference type="GO" id="GO:0005737">
    <property type="term" value="C:cytoplasm"/>
    <property type="evidence" value="ECO:0007669"/>
    <property type="project" value="TreeGrafter"/>
</dbReference>
<dbReference type="PANTHER" id="PTHR43797:SF2">
    <property type="entry name" value="HOMOCYSTEINE_CYSTEINE SYNTHASE"/>
    <property type="match status" value="1"/>
</dbReference>
<evidence type="ECO:0000313" key="7">
    <source>
        <dbReference type="EMBL" id="CAB9501049.1"/>
    </source>
</evidence>
<dbReference type="GO" id="GO:0004124">
    <property type="term" value="F:cysteine synthase activity"/>
    <property type="evidence" value="ECO:0007669"/>
    <property type="project" value="TreeGrafter"/>
</dbReference>
<dbReference type="PROSITE" id="PS00868">
    <property type="entry name" value="CYS_MET_METAB_PP"/>
    <property type="match status" value="1"/>
</dbReference>
<keyword evidence="4 5" id="KW-0663">Pyridoxal phosphate</keyword>
<dbReference type="SUPFAM" id="SSF53383">
    <property type="entry name" value="PLP-dependent transferases"/>
    <property type="match status" value="1"/>
</dbReference>
<evidence type="ECO:0000256" key="4">
    <source>
        <dbReference type="ARBA" id="ARBA00022898"/>
    </source>
</evidence>
<dbReference type="Gene3D" id="3.40.640.10">
    <property type="entry name" value="Type I PLP-dependent aspartate aminotransferase-like (Major domain)"/>
    <property type="match status" value="1"/>
</dbReference>
<evidence type="ECO:0000256" key="1">
    <source>
        <dbReference type="ARBA" id="ARBA00001933"/>
    </source>
</evidence>
<dbReference type="FunFam" id="3.40.640.10:FF:000035">
    <property type="entry name" value="O-succinylhomoserine sulfhydrylase"/>
    <property type="match status" value="1"/>
</dbReference>
<dbReference type="InterPro" id="IPR054542">
    <property type="entry name" value="Cys_met_metab_PP"/>
</dbReference>
<evidence type="ECO:0000256" key="3">
    <source>
        <dbReference type="ARBA" id="ARBA00022679"/>
    </source>
</evidence>
<evidence type="ECO:0000256" key="2">
    <source>
        <dbReference type="ARBA" id="ARBA00009077"/>
    </source>
</evidence>
<dbReference type="PANTHER" id="PTHR43797">
    <property type="entry name" value="HOMOCYSTEINE/CYSTEINE SYNTHASE"/>
    <property type="match status" value="1"/>
</dbReference>
<evidence type="ECO:0000256" key="5">
    <source>
        <dbReference type="PIRSR" id="PIRSR001434-2"/>
    </source>
</evidence>